<proteinExistence type="predicted"/>
<dbReference type="Proteomes" id="UP000093343">
    <property type="component" value="Unassembled WGS sequence"/>
</dbReference>
<reference evidence="2" key="1">
    <citation type="submission" date="2016-03" db="EMBL/GenBank/DDBJ databases">
        <title>Draft genome sequence of Paenibacillus glacialis DSM 22343.</title>
        <authorList>
            <person name="Shin S.-K."/>
            <person name="Yi H."/>
        </authorList>
    </citation>
    <scope>NUCLEOTIDE SEQUENCE [LARGE SCALE GENOMIC DNA]</scope>
    <source>
        <strain evidence="2">CCUG 60099</strain>
    </source>
</reference>
<accession>A0ABX2XEX0</accession>
<keyword evidence="2" id="KW-1185">Reference proteome</keyword>
<dbReference type="Pfam" id="PF13489">
    <property type="entry name" value="Methyltransf_23"/>
    <property type="match status" value="1"/>
</dbReference>
<dbReference type="SUPFAM" id="SSF53335">
    <property type="entry name" value="S-adenosyl-L-methionine-dependent methyltransferases"/>
    <property type="match status" value="1"/>
</dbReference>
<dbReference type="Gene3D" id="3.40.50.150">
    <property type="entry name" value="Vaccinia Virus protein VP39"/>
    <property type="match status" value="1"/>
</dbReference>
<dbReference type="InterPro" id="IPR029063">
    <property type="entry name" value="SAM-dependent_MTases_sf"/>
</dbReference>
<dbReference type="CDD" id="cd02440">
    <property type="entry name" value="AdoMet_MTases"/>
    <property type="match status" value="1"/>
</dbReference>
<protein>
    <recommendedName>
        <fullName evidence="3">Class I SAM-dependent methyltransferase</fullName>
    </recommendedName>
</protein>
<evidence type="ECO:0008006" key="3">
    <source>
        <dbReference type="Google" id="ProtNLM"/>
    </source>
</evidence>
<organism evidence="1 2">
    <name type="scientific">Flavobacterium piscis</name>
    <dbReference type="NCBI Taxonomy" id="1114874"/>
    <lineage>
        <taxon>Bacteria</taxon>
        <taxon>Pseudomonadati</taxon>
        <taxon>Bacteroidota</taxon>
        <taxon>Flavobacteriia</taxon>
        <taxon>Flavobacteriales</taxon>
        <taxon>Flavobacteriaceae</taxon>
        <taxon>Flavobacterium</taxon>
    </lineage>
</organism>
<evidence type="ECO:0000313" key="1">
    <source>
        <dbReference type="EMBL" id="OCB70581.1"/>
    </source>
</evidence>
<dbReference type="EMBL" id="LVEN01000042">
    <property type="protein sequence ID" value="OCB70581.1"/>
    <property type="molecule type" value="Genomic_DNA"/>
</dbReference>
<comment type="caution">
    <text evidence="1">The sequence shown here is derived from an EMBL/GenBank/DDBJ whole genome shotgun (WGS) entry which is preliminary data.</text>
</comment>
<dbReference type="PANTHER" id="PTHR43861">
    <property type="entry name" value="TRANS-ACONITATE 2-METHYLTRANSFERASE-RELATED"/>
    <property type="match status" value="1"/>
</dbReference>
<sequence>MLNGVFIINFMKNIISPLTNSNNVKLIKIFQISEIIKRWKDQFDIDISNEFDKDYETISLYQCVDSSLLFFEPKFEGSSNVYKELQNKFDWYYLEDKWEYDIAVKEIYGKKNIIEIGSGKGTFISKIIKKYNVNIVGLETSEEAVSTAQANGLPVYLSNIDDFFKENPNYEVDAIISFQVLEHLSEPLNFLKEHISYMKIKSKLILCVPNVNCFYKYSDELLDMPPHHATKWSKETFLYLEKILPIKLKKIYYEPLHTLHKNIWLRNYSKHFRSETWYGILLFNKITMPIISKLLDNRGFRKLIIGHTIYVSFEKVE</sequence>
<gene>
    <name evidence="1" type="ORF">FLP_18060</name>
</gene>
<name>A0ABX2XEX0_9FLAO</name>
<dbReference type="PANTHER" id="PTHR43861:SF6">
    <property type="entry name" value="METHYLTRANSFERASE TYPE 11"/>
    <property type="match status" value="1"/>
</dbReference>
<evidence type="ECO:0000313" key="2">
    <source>
        <dbReference type="Proteomes" id="UP000093343"/>
    </source>
</evidence>